<dbReference type="OrthoDB" id="103324at2"/>
<dbReference type="InterPro" id="IPR002938">
    <property type="entry name" value="FAD-bd"/>
</dbReference>
<keyword evidence="3" id="KW-1185">Reference proteome</keyword>
<dbReference type="SUPFAM" id="SSF51905">
    <property type="entry name" value="FAD/NAD(P)-binding domain"/>
    <property type="match status" value="1"/>
</dbReference>
<dbReference type="AlphaFoldDB" id="A0A1H4XZR7"/>
<organism evidence="2 3">
    <name type="scientific">Amycolatopsis tolypomycina</name>
    <dbReference type="NCBI Taxonomy" id="208445"/>
    <lineage>
        <taxon>Bacteria</taxon>
        <taxon>Bacillati</taxon>
        <taxon>Actinomycetota</taxon>
        <taxon>Actinomycetes</taxon>
        <taxon>Pseudonocardiales</taxon>
        <taxon>Pseudonocardiaceae</taxon>
        <taxon>Amycolatopsis</taxon>
    </lineage>
</organism>
<sequence>MYDAIIIGGGVAGAASATLLARRGLRVLVTDRTPLPAPAVSTHFFGPTVLTALDELGLLDQVLATGAPPLRRWHLEVEDGYYGGPMLPRSAHPYNLCVRRETLSGILLDAAVRAGAEVRERCAVRTLLRDGDRVIGVAGAGWQEKSHVVIGADGRGSATARQAGAETTFDAGALRCTFHAYWRGVAPLPAASLELWHHDGSLVQLGPCDGGLWVVMLSAPVAGFAALRGTDRDGVSGYEHRLAAIPAMRTRLADAERMSPVFGSGTLRNFSRAPAGPGWRLAGDAYCHKDPLFGAGIADGFAAARVLADTVPGAVQGELPWAEAETRYADALDARVGARVRSGIEGLDLDRIRPEQRAWVRGVLAHPALALELVQQCSELFAALPPERRTFWQAVADSTADLLDLPAPARIDTPR</sequence>
<evidence type="ECO:0000313" key="2">
    <source>
        <dbReference type="EMBL" id="SED11057.1"/>
    </source>
</evidence>
<dbReference type="Pfam" id="PF01494">
    <property type="entry name" value="FAD_binding_3"/>
    <property type="match status" value="1"/>
</dbReference>
<dbReference type="PANTHER" id="PTHR42685:SF22">
    <property type="entry name" value="CONDITIONED MEDIUM FACTOR RECEPTOR 1"/>
    <property type="match status" value="1"/>
</dbReference>
<dbReference type="Proteomes" id="UP000199622">
    <property type="component" value="Unassembled WGS sequence"/>
</dbReference>
<dbReference type="InterPro" id="IPR050407">
    <property type="entry name" value="Geranylgeranyl_reductase"/>
</dbReference>
<dbReference type="InterPro" id="IPR036188">
    <property type="entry name" value="FAD/NAD-bd_sf"/>
</dbReference>
<gene>
    <name evidence="2" type="ORF">SAMN04489727_6458</name>
</gene>
<protein>
    <submittedName>
        <fullName evidence="2">Dehydrogenase (Flavoprotein)</fullName>
    </submittedName>
</protein>
<evidence type="ECO:0000259" key="1">
    <source>
        <dbReference type="Pfam" id="PF01494"/>
    </source>
</evidence>
<reference evidence="3" key="1">
    <citation type="submission" date="2016-10" db="EMBL/GenBank/DDBJ databases">
        <authorList>
            <person name="Varghese N."/>
            <person name="Submissions S."/>
        </authorList>
    </citation>
    <scope>NUCLEOTIDE SEQUENCE [LARGE SCALE GENOMIC DNA]</scope>
    <source>
        <strain evidence="3">DSM 44544</strain>
    </source>
</reference>
<dbReference type="GO" id="GO:0071949">
    <property type="term" value="F:FAD binding"/>
    <property type="evidence" value="ECO:0007669"/>
    <property type="project" value="InterPro"/>
</dbReference>
<feature type="domain" description="FAD-binding" evidence="1">
    <location>
        <begin position="2"/>
        <end position="210"/>
    </location>
</feature>
<dbReference type="EMBL" id="FNSO01000004">
    <property type="protein sequence ID" value="SED11057.1"/>
    <property type="molecule type" value="Genomic_DNA"/>
</dbReference>
<name>A0A1H4XZR7_9PSEU</name>
<dbReference type="RefSeq" id="WP_091314406.1">
    <property type="nucleotide sequence ID" value="NZ_FNSO01000004.1"/>
</dbReference>
<dbReference type="PANTHER" id="PTHR42685">
    <property type="entry name" value="GERANYLGERANYL DIPHOSPHATE REDUCTASE"/>
    <property type="match status" value="1"/>
</dbReference>
<dbReference type="PRINTS" id="PR00420">
    <property type="entry name" value="RNGMNOXGNASE"/>
</dbReference>
<evidence type="ECO:0000313" key="3">
    <source>
        <dbReference type="Proteomes" id="UP000199622"/>
    </source>
</evidence>
<dbReference type="STRING" id="208445.SAMN04489727_6458"/>
<proteinExistence type="predicted"/>
<dbReference type="Gene3D" id="3.50.50.60">
    <property type="entry name" value="FAD/NAD(P)-binding domain"/>
    <property type="match status" value="1"/>
</dbReference>
<accession>A0A1H4XZR7</accession>